<gene>
    <name evidence="2" type="ORF">ZT3D7_G9426</name>
</gene>
<protein>
    <recommendedName>
        <fullName evidence="1">N-acetyltransferase domain-containing protein</fullName>
    </recommendedName>
</protein>
<dbReference type="STRING" id="1276538.A0A1X7S4B3"/>
<dbReference type="PANTHER" id="PTHR42791:SF1">
    <property type="entry name" value="N-ACETYLTRANSFERASE DOMAIN-CONTAINING PROTEIN"/>
    <property type="match status" value="1"/>
</dbReference>
<organism evidence="2 3">
    <name type="scientific">Zymoseptoria tritici (strain ST99CH_3D7)</name>
    <dbReference type="NCBI Taxonomy" id="1276538"/>
    <lineage>
        <taxon>Eukaryota</taxon>
        <taxon>Fungi</taxon>
        <taxon>Dikarya</taxon>
        <taxon>Ascomycota</taxon>
        <taxon>Pezizomycotina</taxon>
        <taxon>Dothideomycetes</taxon>
        <taxon>Dothideomycetidae</taxon>
        <taxon>Mycosphaerellales</taxon>
        <taxon>Mycosphaerellaceae</taxon>
        <taxon>Zymoseptoria</taxon>
    </lineage>
</organism>
<evidence type="ECO:0000313" key="2">
    <source>
        <dbReference type="EMBL" id="SMQ54271.1"/>
    </source>
</evidence>
<reference evidence="2 3" key="1">
    <citation type="submission" date="2016-06" db="EMBL/GenBank/DDBJ databases">
        <authorList>
            <person name="Kjaerup R.B."/>
            <person name="Dalgaard T.S."/>
            <person name="Juul-Madsen H.R."/>
        </authorList>
    </citation>
    <scope>NUCLEOTIDE SEQUENCE [LARGE SCALE GENOMIC DNA]</scope>
</reference>
<dbReference type="PROSITE" id="PS51186">
    <property type="entry name" value="GNAT"/>
    <property type="match status" value="1"/>
</dbReference>
<name>A0A1X7S4B3_ZYMT9</name>
<sequence>MDHVMNANHDNVHTISAAAISHDAGKAAPISIATEIGVTTRSPAFAKVVAAKSGDGAGKTNTKNTSGSSSVDGVRVLTLADFKGAAMSLAEAFRDDHSSMYFTHTPDRKDWSEQQRWELHVKIMEYITYAHILKGLVLSAGPNYDCVALWMPPGQNMDDYLTILRSGMWRLNYQLSAEGRNRFFDEFLPLLNSTKAQVLGDRDDSSWYLVYIGTRASGRGKGYARKVIDYVTDVADREGRACYLESSKEVNQRIYGRMGFEVVKKVYLQREREAVELDIMVREPKRRETDGDSGVFVE</sequence>
<dbReference type="InterPro" id="IPR000182">
    <property type="entry name" value="GNAT_dom"/>
</dbReference>
<dbReference type="InterPro" id="IPR016181">
    <property type="entry name" value="Acyl_CoA_acyltransferase"/>
</dbReference>
<evidence type="ECO:0000259" key="1">
    <source>
        <dbReference type="PROSITE" id="PS51186"/>
    </source>
</evidence>
<evidence type="ECO:0000313" key="3">
    <source>
        <dbReference type="Proteomes" id="UP000215127"/>
    </source>
</evidence>
<accession>A0A1X7S4B3</accession>
<keyword evidence="3" id="KW-1185">Reference proteome</keyword>
<feature type="domain" description="N-acetyltransferase" evidence="1">
    <location>
        <begin position="147"/>
        <end position="282"/>
    </location>
</feature>
<dbReference type="EMBL" id="LT853700">
    <property type="protein sequence ID" value="SMQ54271.1"/>
    <property type="molecule type" value="Genomic_DNA"/>
</dbReference>
<dbReference type="AlphaFoldDB" id="A0A1X7S4B3"/>
<dbReference type="GO" id="GO:0016747">
    <property type="term" value="F:acyltransferase activity, transferring groups other than amino-acyl groups"/>
    <property type="evidence" value="ECO:0007669"/>
    <property type="project" value="InterPro"/>
</dbReference>
<dbReference type="SUPFAM" id="SSF55729">
    <property type="entry name" value="Acyl-CoA N-acyltransferases (Nat)"/>
    <property type="match status" value="1"/>
</dbReference>
<dbReference type="PANTHER" id="PTHR42791">
    <property type="entry name" value="GNAT FAMILY ACETYLTRANSFERASE"/>
    <property type="match status" value="1"/>
</dbReference>
<dbReference type="Proteomes" id="UP000215127">
    <property type="component" value="Chromosome 9"/>
</dbReference>
<dbReference type="InterPro" id="IPR052523">
    <property type="entry name" value="Trichothecene_AcTrans"/>
</dbReference>
<dbReference type="Gene3D" id="3.40.630.30">
    <property type="match status" value="1"/>
</dbReference>
<proteinExistence type="predicted"/>